<dbReference type="PANTHER" id="PTHR30523:SF6">
    <property type="entry name" value="PHOSPHOENOLPYRUVATE CARBOXYLASE"/>
    <property type="match status" value="1"/>
</dbReference>
<comment type="function">
    <text evidence="1 9">Forms oxaloacetate, a four-carbon dicarboxylic acid source for the tricarboxylic acid cycle.</text>
</comment>
<dbReference type="OrthoDB" id="9768133at2"/>
<organism evidence="11 12">
    <name type="scientific">Arthrobacter pityocampae</name>
    <dbReference type="NCBI Taxonomy" id="547334"/>
    <lineage>
        <taxon>Bacteria</taxon>
        <taxon>Bacillati</taxon>
        <taxon>Actinomycetota</taxon>
        <taxon>Actinomycetes</taxon>
        <taxon>Micrococcales</taxon>
        <taxon>Micrococcaceae</taxon>
        <taxon>Arthrobacter</taxon>
    </lineage>
</organism>
<comment type="subunit">
    <text evidence="9">Homotetramer.</text>
</comment>
<comment type="similarity">
    <text evidence="2 9">Belongs to the PEPCase type 1 family.</text>
</comment>
<dbReference type="EC" id="4.1.1.31" evidence="3 9"/>
<keyword evidence="12" id="KW-1185">Reference proteome</keyword>
<evidence type="ECO:0000313" key="12">
    <source>
        <dbReference type="Proteomes" id="UP000239297"/>
    </source>
</evidence>
<dbReference type="InterPro" id="IPR022805">
    <property type="entry name" value="PEP_COase_bac/pln-type"/>
</dbReference>
<dbReference type="SUPFAM" id="SSF51621">
    <property type="entry name" value="Phosphoenolpyruvate/pyruvate domain"/>
    <property type="match status" value="1"/>
</dbReference>
<dbReference type="AlphaFoldDB" id="A0A2S5IUW7"/>
<comment type="caution">
    <text evidence="11">The sequence shown here is derived from an EMBL/GenBank/DDBJ whole genome shotgun (WGS) entry which is preliminary data.</text>
</comment>
<evidence type="ECO:0000256" key="5">
    <source>
        <dbReference type="ARBA" id="ARBA00022842"/>
    </source>
</evidence>
<dbReference type="Proteomes" id="UP000239297">
    <property type="component" value="Unassembled WGS sequence"/>
</dbReference>
<feature type="active site" evidence="9">
    <location>
        <position position="599"/>
    </location>
</feature>
<proteinExistence type="inferred from homology"/>
<name>A0A2S5IUW7_9MICC</name>
<evidence type="ECO:0000256" key="8">
    <source>
        <dbReference type="ARBA" id="ARBA00048995"/>
    </source>
</evidence>
<gene>
    <name evidence="9" type="primary">ppc</name>
    <name evidence="11" type="ORF">C4K88_14510</name>
</gene>
<dbReference type="GO" id="GO:0006107">
    <property type="term" value="P:oxaloacetate metabolic process"/>
    <property type="evidence" value="ECO:0007669"/>
    <property type="project" value="UniProtKB-UniRule"/>
</dbReference>
<evidence type="ECO:0000256" key="6">
    <source>
        <dbReference type="ARBA" id="ARBA00023239"/>
    </source>
</evidence>
<sequence length="940" mass="102657">MAPPAGARPGDATGDLSADLRADVRRVSTLLGESLVRQHGQELLDLVERVRLLTKQSKESGSVSDAGERAELAGRVRELLAALPIDQATDLVRAFAAYFHLANAAEQVHRVRGLRARPEEDGWLAQTVSRIASDAGPAALADVVASLDVRPVFTAHPTEASRRSVLDKIRRLSDILAEATPEGSQHRRRQDRRLAEVIDLIWQTDELRQVRPTPIDEARNAIYYLGDILTTSMPELLEDLSDLLAEHGVALPAEGAPLRFGSWIGGDRDGNPNVTAAVTREILQIQNQQAVRIAIHFVDRLISSLSSSTAIVPASEELTSSIQRDLANLPRLDKRILELNAQEPYRLKLTCVKAKLLNTAARVQNHTAHEPGRDYNATAQVLADLALVGDSLREHSAGLAADGALATASRVISSFGLHLATLDVREHADMHHDVIAQLTDRLGELEVPYLELARVDRLRTLSAELASRRPLATANPPLDDGARRTFDVFREIASALETYGPDVIETYIVSMTRGADDVLAPVVLAREAGLVDVVGNGSGGADSGAFAKIGFAPLLETVDELRVSARIVDTLLSDPTYREVVRLRGDVQEVMLGYSDSNKESGVLTSLWEIHKTQRLLRDVAAKHGVRLRLFHGRGGSVGRGGGPTYDAIVAQPNGVLEGEIKFTEQGEVISDKYLLPALARENLELSLAAVMQGSALHRTPRSSDDERDRWAEVMETVSDAAFARYRSLIDHEDLPAYFLASTPVEQLGSLNIGSRPAKRPDSGSGLGGLRAIPWVFGWTQSRQIVPGWFGVGSGLRAAREAGHEGLLAEMLERWHFFRTVVSNVEMTLAKTDLEIAAHYVEALVPGELQHLFGVIREEYELTLAEIRLLTGEHELLDDQPVLKRSLAVRDQYLDPISYLQVELLRRVRSEADGGQPDGQLQRAMLITINGVAAGMRNTG</sequence>
<dbReference type="PANTHER" id="PTHR30523">
    <property type="entry name" value="PHOSPHOENOLPYRUVATE CARBOXYLASE"/>
    <property type="match status" value="1"/>
</dbReference>
<dbReference type="HAMAP" id="MF_00595">
    <property type="entry name" value="PEPcase_type1"/>
    <property type="match status" value="1"/>
</dbReference>
<dbReference type="Gene3D" id="1.20.1440.90">
    <property type="entry name" value="Phosphoenolpyruvate/pyruvate domain"/>
    <property type="match status" value="1"/>
</dbReference>
<evidence type="ECO:0000256" key="10">
    <source>
        <dbReference type="PROSITE-ProRule" id="PRU10111"/>
    </source>
</evidence>
<keyword evidence="7 9" id="KW-0120">Carbon dioxide fixation</keyword>
<evidence type="ECO:0000256" key="4">
    <source>
        <dbReference type="ARBA" id="ARBA00022419"/>
    </source>
</evidence>
<evidence type="ECO:0000256" key="9">
    <source>
        <dbReference type="HAMAP-Rule" id="MF_00595"/>
    </source>
</evidence>
<feature type="active site" evidence="9 10">
    <location>
        <position position="156"/>
    </location>
</feature>
<dbReference type="PROSITE" id="PS00781">
    <property type="entry name" value="PEPCASE_1"/>
    <property type="match status" value="1"/>
</dbReference>
<dbReference type="InterPro" id="IPR018129">
    <property type="entry name" value="PEP_COase_Lys_AS"/>
</dbReference>
<evidence type="ECO:0000256" key="3">
    <source>
        <dbReference type="ARBA" id="ARBA00012305"/>
    </source>
</evidence>
<dbReference type="NCBIfam" id="NF000584">
    <property type="entry name" value="PRK00009.1"/>
    <property type="match status" value="1"/>
</dbReference>
<keyword evidence="5 9" id="KW-0460">Magnesium</keyword>
<dbReference type="PRINTS" id="PR00150">
    <property type="entry name" value="PEPCARBXLASE"/>
</dbReference>
<dbReference type="EMBL" id="PRKW01000006">
    <property type="protein sequence ID" value="PPB48349.1"/>
    <property type="molecule type" value="Genomic_DNA"/>
</dbReference>
<dbReference type="GO" id="GO:0006099">
    <property type="term" value="P:tricarboxylic acid cycle"/>
    <property type="evidence" value="ECO:0007669"/>
    <property type="project" value="InterPro"/>
</dbReference>
<dbReference type="GO" id="GO:0008964">
    <property type="term" value="F:phosphoenolpyruvate carboxylase activity"/>
    <property type="evidence" value="ECO:0007669"/>
    <property type="project" value="UniProtKB-UniRule"/>
</dbReference>
<keyword evidence="6 9" id="KW-0456">Lyase</keyword>
<accession>A0A2S5IUW7</accession>
<dbReference type="InterPro" id="IPR021135">
    <property type="entry name" value="PEP_COase"/>
</dbReference>
<reference evidence="11 12" key="1">
    <citation type="journal article" date="2014" name="Int. J. Syst. Evol. Microbiol.">
        <title>Arthrobacter pityocampae sp. nov., isolated from Thaumetopoea pityocampa (Lep., Thaumetopoeidae).</title>
        <authorList>
            <person name="Ince I.A."/>
            <person name="Demirbag Z."/>
            <person name="Kati H."/>
        </authorList>
    </citation>
    <scope>NUCLEOTIDE SEQUENCE [LARGE SCALE GENOMIC DNA]</scope>
    <source>
        <strain evidence="11 12">Tp2</strain>
    </source>
</reference>
<evidence type="ECO:0000256" key="1">
    <source>
        <dbReference type="ARBA" id="ARBA00003670"/>
    </source>
</evidence>
<evidence type="ECO:0000256" key="2">
    <source>
        <dbReference type="ARBA" id="ARBA00008346"/>
    </source>
</evidence>
<evidence type="ECO:0000313" key="11">
    <source>
        <dbReference type="EMBL" id="PPB48349.1"/>
    </source>
</evidence>
<comment type="catalytic activity">
    <reaction evidence="8 9">
        <text>oxaloacetate + phosphate = phosphoenolpyruvate + hydrogencarbonate</text>
        <dbReference type="Rhea" id="RHEA:28370"/>
        <dbReference type="ChEBI" id="CHEBI:16452"/>
        <dbReference type="ChEBI" id="CHEBI:17544"/>
        <dbReference type="ChEBI" id="CHEBI:43474"/>
        <dbReference type="ChEBI" id="CHEBI:58702"/>
        <dbReference type="EC" id="4.1.1.31"/>
    </reaction>
</comment>
<comment type="cofactor">
    <cofactor evidence="9">
        <name>Mg(2+)</name>
        <dbReference type="ChEBI" id="CHEBI:18420"/>
    </cofactor>
</comment>
<evidence type="ECO:0000256" key="7">
    <source>
        <dbReference type="ARBA" id="ARBA00023300"/>
    </source>
</evidence>
<dbReference type="GO" id="GO:0000287">
    <property type="term" value="F:magnesium ion binding"/>
    <property type="evidence" value="ECO:0007669"/>
    <property type="project" value="UniProtKB-UniRule"/>
</dbReference>
<protein>
    <recommendedName>
        <fullName evidence="4 9">Phosphoenolpyruvate carboxylase</fullName>
        <shortName evidence="9">PEPC</shortName>
        <shortName evidence="9">PEPCase</shortName>
        <ecNumber evidence="3 9">4.1.1.31</ecNumber>
    </recommendedName>
</protein>
<dbReference type="GO" id="GO:0005829">
    <property type="term" value="C:cytosol"/>
    <property type="evidence" value="ECO:0007669"/>
    <property type="project" value="TreeGrafter"/>
</dbReference>
<dbReference type="Pfam" id="PF00311">
    <property type="entry name" value="PEPcase"/>
    <property type="match status" value="1"/>
</dbReference>
<keyword evidence="11" id="KW-0670">Pyruvate</keyword>
<dbReference type="InterPro" id="IPR015813">
    <property type="entry name" value="Pyrv/PenolPyrv_kinase-like_dom"/>
</dbReference>
<dbReference type="GO" id="GO:0015977">
    <property type="term" value="P:carbon fixation"/>
    <property type="evidence" value="ECO:0007669"/>
    <property type="project" value="UniProtKB-UniRule"/>
</dbReference>